<dbReference type="Proteomes" id="UP000018888">
    <property type="component" value="Unassembled WGS sequence"/>
</dbReference>
<keyword evidence="3" id="KW-1185">Reference proteome</keyword>
<dbReference type="GO" id="GO:0035556">
    <property type="term" value="P:intracellular signal transduction"/>
    <property type="evidence" value="ECO:0007669"/>
    <property type="project" value="TreeGrafter"/>
</dbReference>
<dbReference type="Gene3D" id="1.10.510.10">
    <property type="entry name" value="Transferase(Phosphotransferase) domain 1"/>
    <property type="match status" value="1"/>
</dbReference>
<dbReference type="PANTHER" id="PTHR24419">
    <property type="entry name" value="INTERLEUKIN-1 RECEPTOR-ASSOCIATED KINASE"/>
    <property type="match status" value="1"/>
</dbReference>
<sequence>MKTPTGTYEQRYCKTCLSSYLTNITDNNIYLDVYLFTKDLECNEHEISRTKIPQNIQECCRNCLTILCFKQIPGNYYYRHYNYLPYVNYKNVIESEKYCKLCGKLLSHYKEEFKLCSDCYLISSGRIESTLTKKLISIIYLPWWENRSYCYCNEKLVFTSNCQKYCEECFVFFIGCRYCLTTNIIFGYTNQSQCKKCKKVSTITKLNSIIIHGYSDLDDFLASARSYEYDIVKFAKYVKNIDKYFVPFIICRKLLTNKSRMLKYIPYSQFTNVKKIAEGGYGIVYQANWLNGNYWTKNVILKRFKNSQYSNKCFLNELKSNYHCYKLFGLIKPYGFTKDPKLDNYILVMQYASEGDLHKYLQKEFTEIDWKTKIIILEYISRGLFTIHDENFIHRDLHSGNILVDDRSYNMP</sequence>
<name>A0A2P4QA53_RHIID</name>
<dbReference type="VEuPathDB" id="FungiDB:RhiirFUN_026463"/>
<dbReference type="InterPro" id="IPR000719">
    <property type="entry name" value="Prot_kinase_dom"/>
</dbReference>
<dbReference type="GO" id="GO:0005634">
    <property type="term" value="C:nucleus"/>
    <property type="evidence" value="ECO:0007669"/>
    <property type="project" value="TreeGrafter"/>
</dbReference>
<accession>A0A2P4QA53</accession>
<reference evidence="2 3" key="2">
    <citation type="journal article" date="2018" name="New Phytol.">
        <title>High intraspecific genome diversity in the model arbuscular mycorrhizal symbiont Rhizophagus irregularis.</title>
        <authorList>
            <person name="Chen E.C.H."/>
            <person name="Morin E."/>
            <person name="Beaudet D."/>
            <person name="Noel J."/>
            <person name="Yildirir G."/>
            <person name="Ndikumana S."/>
            <person name="Charron P."/>
            <person name="St-Onge C."/>
            <person name="Giorgi J."/>
            <person name="Kruger M."/>
            <person name="Marton T."/>
            <person name="Ropars J."/>
            <person name="Grigoriev I.V."/>
            <person name="Hainaut M."/>
            <person name="Henrissat B."/>
            <person name="Roux C."/>
            <person name="Martin F."/>
            <person name="Corradi N."/>
        </authorList>
    </citation>
    <scope>NUCLEOTIDE SEQUENCE [LARGE SCALE GENOMIC DNA]</scope>
    <source>
        <strain evidence="2 3">DAOM 197198</strain>
    </source>
</reference>
<dbReference type="AlphaFoldDB" id="A0A2P4QA53"/>
<organism evidence="2 3">
    <name type="scientific">Rhizophagus irregularis (strain DAOM 181602 / DAOM 197198 / MUCL 43194)</name>
    <name type="common">Arbuscular mycorrhizal fungus</name>
    <name type="synonym">Glomus intraradices</name>
    <dbReference type="NCBI Taxonomy" id="747089"/>
    <lineage>
        <taxon>Eukaryota</taxon>
        <taxon>Fungi</taxon>
        <taxon>Fungi incertae sedis</taxon>
        <taxon>Mucoromycota</taxon>
        <taxon>Glomeromycotina</taxon>
        <taxon>Glomeromycetes</taxon>
        <taxon>Glomerales</taxon>
        <taxon>Glomeraceae</taxon>
        <taxon>Rhizophagus</taxon>
    </lineage>
</organism>
<evidence type="ECO:0000313" key="2">
    <source>
        <dbReference type="EMBL" id="POG74512.1"/>
    </source>
</evidence>
<dbReference type="GO" id="GO:0005737">
    <property type="term" value="C:cytoplasm"/>
    <property type="evidence" value="ECO:0007669"/>
    <property type="project" value="TreeGrafter"/>
</dbReference>
<dbReference type="EMBL" id="AUPC02000070">
    <property type="protein sequence ID" value="POG74512.1"/>
    <property type="molecule type" value="Genomic_DNA"/>
</dbReference>
<dbReference type="GO" id="GO:0004672">
    <property type="term" value="F:protein kinase activity"/>
    <property type="evidence" value="ECO:0007669"/>
    <property type="project" value="InterPro"/>
</dbReference>
<dbReference type="InterPro" id="IPR001245">
    <property type="entry name" value="Ser-Thr/Tyr_kinase_cat_dom"/>
</dbReference>
<reference evidence="2 3" key="1">
    <citation type="journal article" date="2013" name="Proc. Natl. Acad. Sci. U.S.A.">
        <title>Genome of an arbuscular mycorrhizal fungus provides insight into the oldest plant symbiosis.</title>
        <authorList>
            <person name="Tisserant E."/>
            <person name="Malbreil M."/>
            <person name="Kuo A."/>
            <person name="Kohler A."/>
            <person name="Symeonidi A."/>
            <person name="Balestrini R."/>
            <person name="Charron P."/>
            <person name="Duensing N."/>
            <person name="Frei Dit Frey N."/>
            <person name="Gianinazzi-Pearson V."/>
            <person name="Gilbert L.B."/>
            <person name="Handa Y."/>
            <person name="Herr J.R."/>
            <person name="Hijri M."/>
            <person name="Koul R."/>
            <person name="Kawaguchi M."/>
            <person name="Krajinski F."/>
            <person name="Lammers P.J."/>
            <person name="Masclaux F.G."/>
            <person name="Murat C."/>
            <person name="Morin E."/>
            <person name="Ndikumana S."/>
            <person name="Pagni M."/>
            <person name="Petitpierre D."/>
            <person name="Requena N."/>
            <person name="Rosikiewicz P."/>
            <person name="Riley R."/>
            <person name="Saito K."/>
            <person name="San Clemente H."/>
            <person name="Shapiro H."/>
            <person name="van Tuinen D."/>
            <person name="Becard G."/>
            <person name="Bonfante P."/>
            <person name="Paszkowski U."/>
            <person name="Shachar-Hill Y.Y."/>
            <person name="Tuskan G.A."/>
            <person name="Young P.W."/>
            <person name="Sanders I.R."/>
            <person name="Henrissat B."/>
            <person name="Rensing S.A."/>
            <person name="Grigoriev I.V."/>
            <person name="Corradi N."/>
            <person name="Roux C."/>
            <person name="Martin F."/>
        </authorList>
    </citation>
    <scope>NUCLEOTIDE SEQUENCE [LARGE SCALE GENOMIC DNA]</scope>
    <source>
        <strain evidence="2 3">DAOM 197198</strain>
    </source>
</reference>
<comment type="caution">
    <text evidence="2">The sequence shown here is derived from an EMBL/GenBank/DDBJ whole genome shotgun (WGS) entry which is preliminary data.</text>
</comment>
<dbReference type="InterPro" id="IPR011009">
    <property type="entry name" value="Kinase-like_dom_sf"/>
</dbReference>
<dbReference type="GO" id="GO:0005524">
    <property type="term" value="F:ATP binding"/>
    <property type="evidence" value="ECO:0007669"/>
    <property type="project" value="InterPro"/>
</dbReference>
<dbReference type="PANTHER" id="PTHR24419:SF34">
    <property type="entry name" value="PROTEIN TUBE-RELATED"/>
    <property type="match status" value="1"/>
</dbReference>
<protein>
    <submittedName>
        <fullName evidence="2">Kinase-like domain-containing protein</fullName>
    </submittedName>
</protein>
<feature type="domain" description="Protein kinase" evidence="1">
    <location>
        <begin position="270"/>
        <end position="412"/>
    </location>
</feature>
<dbReference type="Pfam" id="PF07714">
    <property type="entry name" value="PK_Tyr_Ser-Thr"/>
    <property type="match status" value="1"/>
</dbReference>
<dbReference type="SUPFAM" id="SSF56112">
    <property type="entry name" value="Protein kinase-like (PK-like)"/>
    <property type="match status" value="1"/>
</dbReference>
<evidence type="ECO:0000313" key="3">
    <source>
        <dbReference type="Proteomes" id="UP000018888"/>
    </source>
</evidence>
<evidence type="ECO:0000259" key="1">
    <source>
        <dbReference type="PROSITE" id="PS50011"/>
    </source>
</evidence>
<dbReference type="PROSITE" id="PS50011">
    <property type="entry name" value="PROTEIN_KINASE_DOM"/>
    <property type="match status" value="1"/>
</dbReference>
<gene>
    <name evidence="2" type="ORF">GLOIN_2v1574135</name>
</gene>
<proteinExistence type="predicted"/>